<keyword evidence="5 7" id="KW-1133">Transmembrane helix</keyword>
<accession>A0ABW0GZD1</accession>
<evidence type="ECO:0000313" key="11">
    <source>
        <dbReference type="Proteomes" id="UP001596016"/>
    </source>
</evidence>
<proteinExistence type="predicted"/>
<evidence type="ECO:0000313" key="10">
    <source>
        <dbReference type="EMBL" id="MFC5387022.1"/>
    </source>
</evidence>
<evidence type="ECO:0000256" key="1">
    <source>
        <dbReference type="ARBA" id="ARBA00004651"/>
    </source>
</evidence>
<protein>
    <submittedName>
        <fullName evidence="10">ABC transporter permease</fullName>
    </submittedName>
</protein>
<gene>
    <name evidence="10" type="ORF">ACFPLB_13740</name>
</gene>
<dbReference type="InterPro" id="IPR051125">
    <property type="entry name" value="ABC-4/HrtB_transporter"/>
</dbReference>
<evidence type="ECO:0000259" key="8">
    <source>
        <dbReference type="Pfam" id="PF02687"/>
    </source>
</evidence>
<dbReference type="PANTHER" id="PTHR43738:SF1">
    <property type="entry name" value="HEMIN TRANSPORT SYSTEM PERMEASE PROTEIN HRTB-RELATED"/>
    <property type="match status" value="1"/>
</dbReference>
<comment type="subcellular location">
    <subcellularLocation>
        <location evidence="1">Cell membrane</location>
        <topology evidence="1">Multi-pass membrane protein</topology>
    </subcellularLocation>
</comment>
<organism evidence="10 11">
    <name type="scientific">Aquamicrobium segne</name>
    <dbReference type="NCBI Taxonomy" id="469547"/>
    <lineage>
        <taxon>Bacteria</taxon>
        <taxon>Pseudomonadati</taxon>
        <taxon>Pseudomonadota</taxon>
        <taxon>Alphaproteobacteria</taxon>
        <taxon>Hyphomicrobiales</taxon>
        <taxon>Phyllobacteriaceae</taxon>
        <taxon>Aquamicrobium</taxon>
    </lineage>
</organism>
<feature type="transmembrane region" description="Helical" evidence="7">
    <location>
        <begin position="12"/>
        <end position="36"/>
    </location>
</feature>
<evidence type="ECO:0000256" key="2">
    <source>
        <dbReference type="ARBA" id="ARBA00022448"/>
    </source>
</evidence>
<evidence type="ECO:0000259" key="9">
    <source>
        <dbReference type="Pfam" id="PF12704"/>
    </source>
</evidence>
<dbReference type="RefSeq" id="WP_378230575.1">
    <property type="nucleotide sequence ID" value="NZ_JBHSLL010000051.1"/>
</dbReference>
<evidence type="ECO:0000256" key="4">
    <source>
        <dbReference type="ARBA" id="ARBA00022692"/>
    </source>
</evidence>
<dbReference type="InterPro" id="IPR025857">
    <property type="entry name" value="MacB_PCD"/>
</dbReference>
<keyword evidence="2" id="KW-0813">Transport</keyword>
<dbReference type="Pfam" id="PF02687">
    <property type="entry name" value="FtsX"/>
    <property type="match status" value="1"/>
</dbReference>
<dbReference type="Proteomes" id="UP001596016">
    <property type="component" value="Unassembled WGS sequence"/>
</dbReference>
<evidence type="ECO:0000256" key="5">
    <source>
        <dbReference type="ARBA" id="ARBA00022989"/>
    </source>
</evidence>
<keyword evidence="4 7" id="KW-0812">Transmembrane</keyword>
<dbReference type="PANTHER" id="PTHR43738">
    <property type="entry name" value="ABC TRANSPORTER, MEMBRANE PROTEIN"/>
    <property type="match status" value="1"/>
</dbReference>
<dbReference type="InterPro" id="IPR003838">
    <property type="entry name" value="ABC3_permease_C"/>
</dbReference>
<reference evidence="11" key="1">
    <citation type="journal article" date="2019" name="Int. J. Syst. Evol. Microbiol.">
        <title>The Global Catalogue of Microorganisms (GCM) 10K type strain sequencing project: providing services to taxonomists for standard genome sequencing and annotation.</title>
        <authorList>
            <consortium name="The Broad Institute Genomics Platform"/>
            <consortium name="The Broad Institute Genome Sequencing Center for Infectious Disease"/>
            <person name="Wu L."/>
            <person name="Ma J."/>
        </authorList>
    </citation>
    <scope>NUCLEOTIDE SEQUENCE [LARGE SCALE GENOMIC DNA]</scope>
    <source>
        <strain evidence="11">CGMCC 4.1415</strain>
    </source>
</reference>
<keyword evidence="6 7" id="KW-0472">Membrane</keyword>
<dbReference type="Pfam" id="PF12704">
    <property type="entry name" value="MacB_PCD"/>
    <property type="match status" value="1"/>
</dbReference>
<evidence type="ECO:0000256" key="7">
    <source>
        <dbReference type="SAM" id="Phobius"/>
    </source>
</evidence>
<feature type="domain" description="MacB-like periplasmic core" evidence="9">
    <location>
        <begin position="16"/>
        <end position="231"/>
    </location>
</feature>
<evidence type="ECO:0000256" key="6">
    <source>
        <dbReference type="ARBA" id="ARBA00023136"/>
    </source>
</evidence>
<name>A0ABW0GZD1_9HYPH</name>
<sequence>MNLALKDIRHGLFRFVLTCFGLGLLMTVVLAMIGIYNGLVSDALAVVKAPAADVWVVEAGTKGPFAEASSIPADTRDAIARMPGVSEAGAVNYQNVEASHAGRTLRLYVVGYEQGRPGGPLTITEGRGIGASHFELIADRKTGLLPGETIRLGRNRFTVVGLVEGAMNSGGDPAVYVMLADAMALQTELDPSAQRVQAARGAVSVKSASVAAVIARLSPGADVDLLTATVRQWKHLAAVTQAEQEQLLLVSVVDKARRQIGLFLGILLSVSAVVIALIIYTMTMEKLKQIATLKLIGAPDSTIVALIVQQALILGASGWGIGLMLILSVKDYFPRRVVLEPFNAMVLAGIIAAVCLLSSALGVRAAMKVDPATALGS</sequence>
<keyword evidence="3" id="KW-1003">Cell membrane</keyword>
<comment type="caution">
    <text evidence="10">The sequence shown here is derived from an EMBL/GenBank/DDBJ whole genome shotgun (WGS) entry which is preliminary data.</text>
</comment>
<keyword evidence="11" id="KW-1185">Reference proteome</keyword>
<feature type="transmembrane region" description="Helical" evidence="7">
    <location>
        <begin position="341"/>
        <end position="363"/>
    </location>
</feature>
<dbReference type="EMBL" id="JBHSLL010000051">
    <property type="protein sequence ID" value="MFC5387022.1"/>
    <property type="molecule type" value="Genomic_DNA"/>
</dbReference>
<feature type="domain" description="ABC3 transporter permease C-terminal" evidence="8">
    <location>
        <begin position="262"/>
        <end position="371"/>
    </location>
</feature>
<feature type="transmembrane region" description="Helical" evidence="7">
    <location>
        <begin position="260"/>
        <end position="282"/>
    </location>
</feature>
<evidence type="ECO:0000256" key="3">
    <source>
        <dbReference type="ARBA" id="ARBA00022475"/>
    </source>
</evidence>
<feature type="transmembrane region" description="Helical" evidence="7">
    <location>
        <begin position="303"/>
        <end position="329"/>
    </location>
</feature>